<dbReference type="Gene3D" id="3.10.180.10">
    <property type="entry name" value="2,3-Dihydroxybiphenyl 1,2-Dioxygenase, domain 1"/>
    <property type="match status" value="1"/>
</dbReference>
<dbReference type="PANTHER" id="PTHR12599">
    <property type="entry name" value="PTERIN-4-ALPHA-CARBINOLAMINE DEHYDRATASE"/>
    <property type="match status" value="1"/>
</dbReference>
<evidence type="ECO:0000256" key="1">
    <source>
        <dbReference type="ARBA" id="ARBA00001554"/>
    </source>
</evidence>
<accession>A0ABV4UR33</accession>
<dbReference type="CDD" id="cd00488">
    <property type="entry name" value="PCD_DCoH"/>
    <property type="match status" value="1"/>
</dbReference>
<evidence type="ECO:0000313" key="7">
    <source>
        <dbReference type="EMBL" id="MFB0836131.1"/>
    </source>
</evidence>
<name>A0ABV4UR33_9MICC</name>
<dbReference type="PANTHER" id="PTHR12599:SF0">
    <property type="entry name" value="PTERIN-4-ALPHA-CARBINOLAMINE DEHYDRATASE"/>
    <property type="match status" value="1"/>
</dbReference>
<gene>
    <name evidence="7" type="ORF">ACETWP_16195</name>
</gene>
<dbReference type="Gene3D" id="3.30.1360.20">
    <property type="entry name" value="Transcriptional coactivator/pterin dehydratase"/>
    <property type="match status" value="1"/>
</dbReference>
<dbReference type="Pfam" id="PF18029">
    <property type="entry name" value="Glyoxalase_6"/>
    <property type="match status" value="1"/>
</dbReference>
<dbReference type="EC" id="4.2.1.96" evidence="3"/>
<sequence length="215" mass="22861">MDKLTSAQVLESGLDDWRLLAQALHARFRTKDFASGLRFVNAVGEAAEAANHHPDLTLTYPLVDVKLSSHDAGGITQRDVDLARTVSGIAREQGVAAEPRVVAEIELALDTADLAAIGPFWAALLTGDAGAIDGDDLADPNGRVPLLWFQHTDAHEAPRQRFHLDVWVPHDVAEERIAAAVAAGGTVVDAGQAPSFTVLADAEGNRACVCTCLER</sequence>
<dbReference type="InterPro" id="IPR041581">
    <property type="entry name" value="Glyoxalase_6"/>
</dbReference>
<dbReference type="GO" id="GO:0008124">
    <property type="term" value="F:4-alpha-hydroxytetrahydrobiopterin dehydratase activity"/>
    <property type="evidence" value="ECO:0007669"/>
    <property type="project" value="UniProtKB-EC"/>
</dbReference>
<dbReference type="NCBIfam" id="NF002017">
    <property type="entry name" value="PRK00823.1-2"/>
    <property type="match status" value="1"/>
</dbReference>
<keyword evidence="5 7" id="KW-0456">Lyase</keyword>
<evidence type="ECO:0000256" key="2">
    <source>
        <dbReference type="ARBA" id="ARBA00006472"/>
    </source>
</evidence>
<feature type="domain" description="Glyoxalase-like" evidence="6">
    <location>
        <begin position="107"/>
        <end position="210"/>
    </location>
</feature>
<dbReference type="Proteomes" id="UP001575652">
    <property type="component" value="Unassembled WGS sequence"/>
</dbReference>
<comment type="caution">
    <text evidence="7">The sequence shown here is derived from an EMBL/GenBank/DDBJ whole genome shotgun (WGS) entry which is preliminary data.</text>
</comment>
<organism evidence="7 8">
    <name type="scientific">Arthrobacter halodurans</name>
    <dbReference type="NCBI Taxonomy" id="516699"/>
    <lineage>
        <taxon>Bacteria</taxon>
        <taxon>Bacillati</taxon>
        <taxon>Actinomycetota</taxon>
        <taxon>Actinomycetes</taxon>
        <taxon>Micrococcales</taxon>
        <taxon>Micrococcaceae</taxon>
        <taxon>Arthrobacter</taxon>
    </lineage>
</organism>
<dbReference type="RefSeq" id="WP_373973306.1">
    <property type="nucleotide sequence ID" value="NZ_JBHDLJ010000018.1"/>
</dbReference>
<protein>
    <recommendedName>
        <fullName evidence="4">Putative pterin-4-alpha-carbinolamine dehydratase</fullName>
        <ecNumber evidence="3">4.2.1.96</ecNumber>
    </recommendedName>
</protein>
<proteinExistence type="inferred from homology"/>
<dbReference type="SUPFAM" id="SSF55248">
    <property type="entry name" value="PCD-like"/>
    <property type="match status" value="1"/>
</dbReference>
<evidence type="ECO:0000256" key="3">
    <source>
        <dbReference type="ARBA" id="ARBA00013252"/>
    </source>
</evidence>
<reference evidence="7 8" key="1">
    <citation type="submission" date="2024-09" db="EMBL/GenBank/DDBJ databases">
        <authorList>
            <person name="Salinas-Garcia M.A."/>
            <person name="Prieme A."/>
        </authorList>
    </citation>
    <scope>NUCLEOTIDE SEQUENCE [LARGE SCALE GENOMIC DNA]</scope>
    <source>
        <strain evidence="7 8">DSM 21081</strain>
    </source>
</reference>
<evidence type="ECO:0000313" key="8">
    <source>
        <dbReference type="Proteomes" id="UP001575652"/>
    </source>
</evidence>
<dbReference type="EMBL" id="JBHDLJ010000018">
    <property type="protein sequence ID" value="MFB0836131.1"/>
    <property type="molecule type" value="Genomic_DNA"/>
</dbReference>
<dbReference type="Pfam" id="PF01329">
    <property type="entry name" value="Pterin_4a"/>
    <property type="match status" value="1"/>
</dbReference>
<dbReference type="InterPro" id="IPR029068">
    <property type="entry name" value="Glyas_Bleomycin-R_OHBP_Dase"/>
</dbReference>
<dbReference type="InterPro" id="IPR036428">
    <property type="entry name" value="PCD_sf"/>
</dbReference>
<comment type="catalytic activity">
    <reaction evidence="1">
        <text>(4aS,6R)-4a-hydroxy-L-erythro-5,6,7,8-tetrahydrobiopterin = (6R)-L-erythro-6,7-dihydrobiopterin + H2O</text>
        <dbReference type="Rhea" id="RHEA:11920"/>
        <dbReference type="ChEBI" id="CHEBI:15377"/>
        <dbReference type="ChEBI" id="CHEBI:15642"/>
        <dbReference type="ChEBI" id="CHEBI:43120"/>
        <dbReference type="EC" id="4.2.1.96"/>
    </reaction>
</comment>
<keyword evidence="8" id="KW-1185">Reference proteome</keyword>
<dbReference type="InterPro" id="IPR001533">
    <property type="entry name" value="Pterin_deHydtase"/>
</dbReference>
<evidence type="ECO:0000256" key="5">
    <source>
        <dbReference type="ARBA" id="ARBA00023239"/>
    </source>
</evidence>
<comment type="similarity">
    <text evidence="2">Belongs to the pterin-4-alpha-carbinolamine dehydratase family.</text>
</comment>
<evidence type="ECO:0000259" key="6">
    <source>
        <dbReference type="Pfam" id="PF18029"/>
    </source>
</evidence>
<evidence type="ECO:0000256" key="4">
    <source>
        <dbReference type="ARBA" id="ARBA00021735"/>
    </source>
</evidence>